<dbReference type="GO" id="GO:0003723">
    <property type="term" value="F:RNA binding"/>
    <property type="evidence" value="ECO:0007669"/>
    <property type="project" value="TreeGrafter"/>
</dbReference>
<comment type="subcellular location">
    <subcellularLocation>
        <location evidence="1">Mitochondrion</location>
    </subcellularLocation>
</comment>
<comment type="similarity">
    <text evidence="2 9">Belongs to the universal ribosomal protein uS15 family.</text>
</comment>
<keyword evidence="3" id="KW-0809">Transit peptide</keyword>
<evidence type="ECO:0000256" key="1">
    <source>
        <dbReference type="ARBA" id="ARBA00004173"/>
    </source>
</evidence>
<dbReference type="InterPro" id="IPR052137">
    <property type="entry name" value="uS15_ribosomal"/>
</dbReference>
<evidence type="ECO:0000256" key="3">
    <source>
        <dbReference type="ARBA" id="ARBA00022946"/>
    </source>
</evidence>
<protein>
    <recommendedName>
        <fullName evidence="7">Small ribosomal subunit protein uS15m</fullName>
    </recommendedName>
    <alternativeName>
        <fullName evidence="8">28S ribosomal protein S15, mitochondrial</fullName>
    </alternativeName>
</protein>
<keyword evidence="4 9" id="KW-0689">Ribosomal protein</keyword>
<evidence type="ECO:0000256" key="2">
    <source>
        <dbReference type="ARBA" id="ARBA00008434"/>
    </source>
</evidence>
<evidence type="ECO:0000256" key="5">
    <source>
        <dbReference type="ARBA" id="ARBA00023128"/>
    </source>
</evidence>
<dbReference type="InterPro" id="IPR009068">
    <property type="entry name" value="uS15_NS1_RNA-bd_sf"/>
</dbReference>
<organism evidence="10">
    <name type="scientific">Panstrongylus megistus</name>
    <dbReference type="NCBI Taxonomy" id="65343"/>
    <lineage>
        <taxon>Eukaryota</taxon>
        <taxon>Metazoa</taxon>
        <taxon>Ecdysozoa</taxon>
        <taxon>Arthropoda</taxon>
        <taxon>Hexapoda</taxon>
        <taxon>Insecta</taxon>
        <taxon>Pterygota</taxon>
        <taxon>Neoptera</taxon>
        <taxon>Paraneoptera</taxon>
        <taxon>Hemiptera</taxon>
        <taxon>Heteroptera</taxon>
        <taxon>Panheteroptera</taxon>
        <taxon>Cimicomorpha</taxon>
        <taxon>Reduviidae</taxon>
        <taxon>Triatominae</taxon>
        <taxon>Panstrongylus</taxon>
    </lineage>
</organism>
<dbReference type="PANTHER" id="PTHR46685:SF1">
    <property type="entry name" value="SMALL RIBOSOMAL SUBUNIT PROTEIN US15M"/>
    <property type="match status" value="1"/>
</dbReference>
<dbReference type="GO" id="GO:0005763">
    <property type="term" value="C:mitochondrial small ribosomal subunit"/>
    <property type="evidence" value="ECO:0007669"/>
    <property type="project" value="TreeGrafter"/>
</dbReference>
<evidence type="ECO:0000256" key="8">
    <source>
        <dbReference type="ARBA" id="ARBA00035528"/>
    </source>
</evidence>
<evidence type="ECO:0000256" key="7">
    <source>
        <dbReference type="ARBA" id="ARBA00035249"/>
    </source>
</evidence>
<dbReference type="GO" id="GO:0032543">
    <property type="term" value="P:mitochondrial translation"/>
    <property type="evidence" value="ECO:0007669"/>
    <property type="project" value="TreeGrafter"/>
</dbReference>
<dbReference type="SMART" id="SM01387">
    <property type="entry name" value="Ribosomal_S15"/>
    <property type="match status" value="1"/>
</dbReference>
<dbReference type="InterPro" id="IPR000589">
    <property type="entry name" value="Ribosomal_uS15"/>
</dbReference>
<keyword evidence="5" id="KW-0496">Mitochondrion</keyword>
<dbReference type="AlphaFoldDB" id="A0A069DRB0"/>
<dbReference type="SUPFAM" id="SSF47060">
    <property type="entry name" value="S15/NS1 RNA-binding domain"/>
    <property type="match status" value="1"/>
</dbReference>
<dbReference type="EMBL" id="GBGD01002474">
    <property type="protein sequence ID" value="JAC86415.1"/>
    <property type="molecule type" value="mRNA"/>
</dbReference>
<dbReference type="GO" id="GO:0003735">
    <property type="term" value="F:structural constituent of ribosome"/>
    <property type="evidence" value="ECO:0007669"/>
    <property type="project" value="InterPro"/>
</dbReference>
<dbReference type="Gene3D" id="1.10.287.10">
    <property type="entry name" value="S15/NS1, RNA-binding"/>
    <property type="match status" value="1"/>
</dbReference>
<dbReference type="Pfam" id="PF00312">
    <property type="entry name" value="Ribosomal_S15"/>
    <property type="match status" value="1"/>
</dbReference>
<evidence type="ECO:0000256" key="9">
    <source>
        <dbReference type="RuleBase" id="RU003919"/>
    </source>
</evidence>
<proteinExistence type="evidence at transcript level"/>
<reference evidence="10" key="1">
    <citation type="journal article" date="2015" name="J. Med. Entomol.">
        <title>A Deep Insight Into the Sialotranscriptome of the Chagas Disease Vector, Panstrongylus megistus (Hemiptera: Heteroptera).</title>
        <authorList>
            <person name="Ribeiro J.M."/>
            <person name="Schwarz A."/>
            <person name="Francischetti I.M."/>
        </authorList>
    </citation>
    <scope>NUCLEOTIDE SEQUENCE</scope>
    <source>
        <tissue evidence="10">Salivary glands</tissue>
    </source>
</reference>
<accession>A0A069DRB0</accession>
<evidence type="ECO:0000313" key="10">
    <source>
        <dbReference type="EMBL" id="JAC86415.1"/>
    </source>
</evidence>
<sequence length="277" mass="33391">MSIAGRNAGFFLRFMNFSIVGRRNLKSSLPIKWVRPEKIPCFKPEKSGDLKPLVEVDTRQYPLEFRDSEELKTADETVKRLFTLEYFPRNKTVEVIRATYLDQVKRHQFDNQSPEARVARMTANIRSMQQLMERFPKNVRIKVRLKETIDKRKKLLKFLRTWDYKCFEWILDRLDLIYKPFPPQDVYKRVERKRSLRMLTDKYCEEIINEKIGKYKESLEAQQEEFLEEKIKTLKWIMKEEMDCGLDTSINEDDIKQVQDKLENLRKTRSQKSMSKQ</sequence>
<name>A0A069DRB0_9HEMI</name>
<evidence type="ECO:0000256" key="4">
    <source>
        <dbReference type="ARBA" id="ARBA00022980"/>
    </source>
</evidence>
<keyword evidence="6 9" id="KW-0687">Ribonucleoprotein</keyword>
<dbReference type="PANTHER" id="PTHR46685">
    <property type="entry name" value="28S RIBOSOMAL PROTEIN S15, MITOCHONDRIAL"/>
    <property type="match status" value="1"/>
</dbReference>
<evidence type="ECO:0000256" key="6">
    <source>
        <dbReference type="ARBA" id="ARBA00023274"/>
    </source>
</evidence>